<dbReference type="InterPro" id="IPR050833">
    <property type="entry name" value="Poly_Biosynth_Transport"/>
</dbReference>
<feature type="transmembrane region" description="Helical" evidence="7">
    <location>
        <begin position="212"/>
        <end position="234"/>
    </location>
</feature>
<comment type="caution">
    <text evidence="8">The sequence shown here is derived from an EMBL/GenBank/DDBJ whole genome shotgun (WGS) entry which is preliminary data.</text>
</comment>
<feature type="transmembrane region" description="Helical" evidence="7">
    <location>
        <begin position="12"/>
        <end position="33"/>
    </location>
</feature>
<name>A0ABV1FM88_9BACT</name>
<evidence type="ECO:0000256" key="5">
    <source>
        <dbReference type="ARBA" id="ARBA00022989"/>
    </source>
</evidence>
<proteinExistence type="inferred from homology"/>
<feature type="transmembrane region" description="Helical" evidence="7">
    <location>
        <begin position="149"/>
        <end position="169"/>
    </location>
</feature>
<keyword evidence="3" id="KW-1003">Cell membrane</keyword>
<keyword evidence="4 7" id="KW-0812">Transmembrane</keyword>
<feature type="transmembrane region" description="Helical" evidence="7">
    <location>
        <begin position="444"/>
        <end position="462"/>
    </location>
</feature>
<feature type="transmembrane region" description="Helical" evidence="7">
    <location>
        <begin position="81"/>
        <end position="104"/>
    </location>
</feature>
<evidence type="ECO:0000313" key="9">
    <source>
        <dbReference type="Proteomes" id="UP001487296"/>
    </source>
</evidence>
<evidence type="ECO:0000313" key="8">
    <source>
        <dbReference type="EMBL" id="MEQ2485507.1"/>
    </source>
</evidence>
<feature type="transmembrane region" description="Helical" evidence="7">
    <location>
        <begin position="45"/>
        <end position="69"/>
    </location>
</feature>
<dbReference type="RefSeq" id="WP_215759570.1">
    <property type="nucleotide sequence ID" value="NZ_JAHKBE010000014.1"/>
</dbReference>
<evidence type="ECO:0000256" key="1">
    <source>
        <dbReference type="ARBA" id="ARBA00004651"/>
    </source>
</evidence>
<dbReference type="EMBL" id="JBBNFP010000001">
    <property type="protein sequence ID" value="MEQ2485507.1"/>
    <property type="molecule type" value="Genomic_DNA"/>
</dbReference>
<evidence type="ECO:0000256" key="2">
    <source>
        <dbReference type="ARBA" id="ARBA00007430"/>
    </source>
</evidence>
<keyword evidence="6 7" id="KW-0472">Membrane</keyword>
<keyword evidence="9" id="KW-1185">Reference proteome</keyword>
<dbReference type="Pfam" id="PF13440">
    <property type="entry name" value="Polysacc_synt_3"/>
    <property type="match status" value="1"/>
</dbReference>
<evidence type="ECO:0000256" key="7">
    <source>
        <dbReference type="SAM" id="Phobius"/>
    </source>
</evidence>
<dbReference type="CDD" id="cd13127">
    <property type="entry name" value="MATE_tuaB_like"/>
    <property type="match status" value="1"/>
</dbReference>
<comment type="similarity">
    <text evidence="2">Belongs to the polysaccharide synthase family.</text>
</comment>
<dbReference type="Proteomes" id="UP001487296">
    <property type="component" value="Unassembled WGS sequence"/>
</dbReference>
<reference evidence="8 9" key="1">
    <citation type="submission" date="2024-04" db="EMBL/GenBank/DDBJ databases">
        <title>Human intestinal bacterial collection.</title>
        <authorList>
            <person name="Pauvert C."/>
            <person name="Hitch T.C.A."/>
            <person name="Clavel T."/>
        </authorList>
    </citation>
    <scope>NUCLEOTIDE SEQUENCE [LARGE SCALE GENOMIC DNA]</scope>
    <source>
        <strain evidence="8 9">CLA-AA-H145</strain>
    </source>
</reference>
<organism evidence="8 9">
    <name type="scientific">Hallella faecis</name>
    <dbReference type="NCBI Taxonomy" id="2841596"/>
    <lineage>
        <taxon>Bacteria</taxon>
        <taxon>Pseudomonadati</taxon>
        <taxon>Bacteroidota</taxon>
        <taxon>Bacteroidia</taxon>
        <taxon>Bacteroidales</taxon>
        <taxon>Prevotellaceae</taxon>
        <taxon>Hallella</taxon>
    </lineage>
</organism>
<comment type="subcellular location">
    <subcellularLocation>
        <location evidence="1">Cell membrane</location>
        <topology evidence="1">Multi-pass membrane protein</topology>
    </subcellularLocation>
</comment>
<dbReference type="PANTHER" id="PTHR30250:SF10">
    <property type="entry name" value="LIPOPOLYSACCHARIDE BIOSYNTHESIS PROTEIN WZXC"/>
    <property type="match status" value="1"/>
</dbReference>
<dbReference type="PANTHER" id="PTHR30250">
    <property type="entry name" value="PST FAMILY PREDICTED COLANIC ACID TRANSPORTER"/>
    <property type="match status" value="1"/>
</dbReference>
<evidence type="ECO:0000256" key="6">
    <source>
        <dbReference type="ARBA" id="ARBA00023136"/>
    </source>
</evidence>
<feature type="transmembrane region" description="Helical" evidence="7">
    <location>
        <begin position="116"/>
        <end position="137"/>
    </location>
</feature>
<evidence type="ECO:0000256" key="4">
    <source>
        <dbReference type="ARBA" id="ARBA00022692"/>
    </source>
</evidence>
<feature type="transmembrane region" description="Helical" evidence="7">
    <location>
        <begin position="323"/>
        <end position="343"/>
    </location>
</feature>
<sequence>MADTLKEKTTKGLFWGALNSGTTQVLNLLIGIMLGRLLSPGEYGIIGYIAIFTAIAGNLQSSGFSTYLINMKDPKHEDFNAVFWFNILMSFSLYAILWFAAPLIADFFHQPVLTPLSHFVFLSFVVGSFGITPNAYLTKKLMVKEMTMINSLALILSGLTGVTLAFLGYSYWSLAWQQVLYITILNVGRYYYVPWRPSLHIDLRPIRKMFGFSMNILVVMVMNTVNNNIMSVIIGKFFNKDILGNYSQAYKWNFMAYSLVSNTTQQVAQPVFASIANERERELRVFRKMMRFTAFLAFPAMFGLVLVAREFILITIGAKWIDAVPLLQILAVSGAFFPFYTLYQNMVIGHGRADINMWCNILQIALQIILMLCTHSLGILVMITVYSGFNILWLLAWQTQAHRLIGLSLWQVVKDMAPFLLAAGGVMAVTGCCTQAIGTPIVLLLARIAMAGVLYFAVMKVARVQILEECLQFAKNKFKK</sequence>
<keyword evidence="5 7" id="KW-1133">Transmembrane helix</keyword>
<accession>A0ABV1FM88</accession>
<evidence type="ECO:0000256" key="3">
    <source>
        <dbReference type="ARBA" id="ARBA00022475"/>
    </source>
</evidence>
<gene>
    <name evidence="8" type="ORF">AAAT34_00385</name>
</gene>
<feature type="transmembrane region" description="Helical" evidence="7">
    <location>
        <begin position="294"/>
        <end position="317"/>
    </location>
</feature>
<protein>
    <submittedName>
        <fullName evidence="8">Lipopolysaccharide biosynthesis protein</fullName>
    </submittedName>
</protein>